<organism evidence="2 3">
    <name type="scientific">Helicobacter baculiformis</name>
    <dbReference type="NCBI Taxonomy" id="427351"/>
    <lineage>
        <taxon>Bacteria</taxon>
        <taxon>Pseudomonadati</taxon>
        <taxon>Campylobacterota</taxon>
        <taxon>Epsilonproteobacteria</taxon>
        <taxon>Campylobacterales</taxon>
        <taxon>Helicobacteraceae</taxon>
        <taxon>Helicobacter</taxon>
    </lineage>
</organism>
<protein>
    <recommendedName>
        <fullName evidence="4">Poly E-rich protein</fullName>
    </recommendedName>
</protein>
<reference evidence="3" key="1">
    <citation type="journal article" date="2019" name="Int. J. Syst. Evol. Microbiol.">
        <title>The Global Catalogue of Microorganisms (GCM) 10K type strain sequencing project: providing services to taxonomists for standard genome sequencing and annotation.</title>
        <authorList>
            <consortium name="The Broad Institute Genomics Platform"/>
            <consortium name="The Broad Institute Genome Sequencing Center for Infectious Disease"/>
            <person name="Wu L."/>
            <person name="Ma J."/>
        </authorList>
    </citation>
    <scope>NUCLEOTIDE SEQUENCE [LARGE SCALE GENOMIC DNA]</scope>
    <source>
        <strain evidence="3">CCUG 53816</strain>
    </source>
</reference>
<evidence type="ECO:0008006" key="4">
    <source>
        <dbReference type="Google" id="ProtNLM"/>
    </source>
</evidence>
<feature type="compositionally biased region" description="Basic and acidic residues" evidence="1">
    <location>
        <begin position="273"/>
        <end position="301"/>
    </location>
</feature>
<accession>A0ABV7ZIE0</accession>
<comment type="caution">
    <text evidence="2">The sequence shown here is derived from an EMBL/GenBank/DDBJ whole genome shotgun (WGS) entry which is preliminary data.</text>
</comment>
<dbReference type="Proteomes" id="UP001595783">
    <property type="component" value="Unassembled WGS sequence"/>
</dbReference>
<name>A0ABV7ZIE0_9HELI</name>
<evidence type="ECO:0000313" key="2">
    <source>
        <dbReference type="EMBL" id="MFC3848318.1"/>
    </source>
</evidence>
<proteinExistence type="predicted"/>
<feature type="compositionally biased region" description="Acidic residues" evidence="1">
    <location>
        <begin position="385"/>
        <end position="397"/>
    </location>
</feature>
<feature type="compositionally biased region" description="Polar residues" evidence="1">
    <location>
        <begin position="313"/>
        <end position="337"/>
    </location>
</feature>
<feature type="compositionally biased region" description="Acidic residues" evidence="1">
    <location>
        <begin position="405"/>
        <end position="418"/>
    </location>
</feature>
<dbReference type="EMBL" id="JBHRZO010000049">
    <property type="protein sequence ID" value="MFC3848318.1"/>
    <property type="molecule type" value="Genomic_DNA"/>
</dbReference>
<keyword evidence="3" id="KW-1185">Reference proteome</keyword>
<feature type="compositionally biased region" description="Polar residues" evidence="1">
    <location>
        <begin position="530"/>
        <end position="548"/>
    </location>
</feature>
<gene>
    <name evidence="2" type="ORF">ACFOPX_07305</name>
</gene>
<feature type="compositionally biased region" description="Basic and acidic residues" evidence="1">
    <location>
        <begin position="166"/>
        <end position="179"/>
    </location>
</feature>
<dbReference type="RefSeq" id="WP_104752288.1">
    <property type="nucleotide sequence ID" value="NZ_FZMF01000019.1"/>
</dbReference>
<evidence type="ECO:0000256" key="1">
    <source>
        <dbReference type="SAM" id="MobiDB-lite"/>
    </source>
</evidence>
<feature type="region of interest" description="Disordered" evidence="1">
    <location>
        <begin position="579"/>
        <end position="601"/>
    </location>
</feature>
<feature type="compositionally biased region" description="Basic and acidic residues" evidence="1">
    <location>
        <begin position="420"/>
        <end position="445"/>
    </location>
</feature>
<sequence>MKILLVNQNKMVEKLFENIARKLALELIVQEHVDEALPKLQEGGDYFFFADDTVVDEIEYSKIEAHLESCKLSAFIHRKTIIPFGSFTHYIQKPFLPTDVLHILERTIEALHLHAEEAEQSQETPAIADDDMVFGSDSNLSQLEELENLFNAEAAAPTPKPSVQTPEEHTEGELKKTQEPQEVIMPDVPEQAQTPPPSNIESSDATETQITQKTMDFSLEDLLPVDNSGNIEEDAHEELPHTQEQPVASVEESVAPESAAPLAQESLEEIPAELEHTELEHTELEHTELEHTELEHTEPKVEVPVAEEAQVASSLDQATQETPMESTQESSSLQTGSEALAQPEAHVLEEATQGMEDTPNTPTPDASLESVQSSGGATSDTELSSVEEAELSQSEDESTLKSQEDMELSQELEPESVEDSTQHEELPPQEEAHTEEIATTEESHVEASQAPSHTQLEEVDSTEMLDSEPDIQELEPQDIAHIEDIPGSIMASVMDEPYEDLKSKDTDTQGAVGAETEQPMPLEESVVAQEVTTEPATALDSENAQANSAEKVVALESSSLEADPVPAFAENLDATSEIKAMDSTEQEDEVTQNTSDQSHAPATLTLDLQSLLKDLPIDPKILENKVLSIQITDKV</sequence>
<feature type="compositionally biased region" description="Polar residues" evidence="1">
    <location>
        <begin position="358"/>
        <end position="384"/>
    </location>
</feature>
<feature type="region of interest" description="Disordered" evidence="1">
    <location>
        <begin position="214"/>
        <end position="549"/>
    </location>
</feature>
<evidence type="ECO:0000313" key="3">
    <source>
        <dbReference type="Proteomes" id="UP001595783"/>
    </source>
</evidence>
<feature type="compositionally biased region" description="Acidic residues" evidence="1">
    <location>
        <begin position="457"/>
        <end position="476"/>
    </location>
</feature>
<feature type="compositionally biased region" description="Polar residues" evidence="1">
    <location>
        <begin position="591"/>
        <end position="600"/>
    </location>
</feature>
<feature type="compositionally biased region" description="Low complexity" evidence="1">
    <location>
        <begin position="302"/>
        <end position="312"/>
    </location>
</feature>
<feature type="region of interest" description="Disordered" evidence="1">
    <location>
        <begin position="155"/>
        <end position="181"/>
    </location>
</feature>